<keyword evidence="1" id="KW-1133">Transmembrane helix</keyword>
<sequence length="118" mass="12927">MRLLARLAINVLLFLVLSTIFENGFRVDNWRTALIAAIVLGILNAIIKPIISLFALPLTIITFGLFALVINGLMLDITANLVSGFEFASFGWAMFIAFLLSVVNMLLTSDVHVTSGRD</sequence>
<dbReference type="EMBL" id="PUFI01000005">
    <property type="protein sequence ID" value="TDG69660.1"/>
    <property type="molecule type" value="Genomic_DNA"/>
</dbReference>
<dbReference type="STRING" id="907931.GCA_000165675_00240"/>
<feature type="transmembrane region" description="Helical" evidence="1">
    <location>
        <begin position="54"/>
        <end position="75"/>
    </location>
</feature>
<proteinExistence type="predicted"/>
<name>A0A4R5NAW8_9LACO</name>
<gene>
    <name evidence="2" type="ORF">C5L23_001122</name>
</gene>
<feature type="transmembrane region" description="Helical" evidence="1">
    <location>
        <begin position="87"/>
        <end position="107"/>
    </location>
</feature>
<organism evidence="2 3">
    <name type="scientific">Leuconostoc fallax</name>
    <dbReference type="NCBI Taxonomy" id="1251"/>
    <lineage>
        <taxon>Bacteria</taxon>
        <taxon>Bacillati</taxon>
        <taxon>Bacillota</taxon>
        <taxon>Bacilli</taxon>
        <taxon>Lactobacillales</taxon>
        <taxon>Lactobacillaceae</taxon>
        <taxon>Leuconostoc</taxon>
    </lineage>
</organism>
<protein>
    <recommendedName>
        <fullName evidence="4">Phage holin family protein</fullName>
    </recommendedName>
</protein>
<evidence type="ECO:0008006" key="4">
    <source>
        <dbReference type="Google" id="ProtNLM"/>
    </source>
</evidence>
<keyword evidence="1" id="KW-0472">Membrane</keyword>
<evidence type="ECO:0000313" key="3">
    <source>
        <dbReference type="Proteomes" id="UP000295681"/>
    </source>
</evidence>
<dbReference type="AlphaFoldDB" id="A0A4R5NAW8"/>
<evidence type="ECO:0000256" key="1">
    <source>
        <dbReference type="SAM" id="Phobius"/>
    </source>
</evidence>
<dbReference type="InterPro" id="IPR007165">
    <property type="entry name" value="Phage_holin_4_2"/>
</dbReference>
<dbReference type="Proteomes" id="UP000295681">
    <property type="component" value="Unassembled WGS sequence"/>
</dbReference>
<dbReference type="PANTHER" id="PTHR37309">
    <property type="entry name" value="SLR0284 PROTEIN"/>
    <property type="match status" value="1"/>
</dbReference>
<evidence type="ECO:0000313" key="2">
    <source>
        <dbReference type="EMBL" id="TDG69660.1"/>
    </source>
</evidence>
<feature type="transmembrane region" description="Helical" evidence="1">
    <location>
        <begin position="30"/>
        <end position="47"/>
    </location>
</feature>
<accession>A0A4R5NAW8</accession>
<dbReference type="Pfam" id="PF04020">
    <property type="entry name" value="Phage_holin_4_2"/>
    <property type="match status" value="1"/>
</dbReference>
<feature type="transmembrane region" description="Helical" evidence="1">
    <location>
        <begin position="7"/>
        <end position="24"/>
    </location>
</feature>
<dbReference type="RefSeq" id="WP_010008733.1">
    <property type="nucleotide sequence ID" value="NZ_JAGYGP010000001.1"/>
</dbReference>
<reference evidence="2 3" key="1">
    <citation type="journal article" date="2019" name="Appl. Microbiol. Biotechnol.">
        <title>Uncovering carbohydrate metabolism through a genotype-phenotype association study of 56 lactic acid bacteria genomes.</title>
        <authorList>
            <person name="Buron-Moles G."/>
            <person name="Chailyan A."/>
            <person name="Dolejs I."/>
            <person name="Forster J."/>
            <person name="Miks M.H."/>
        </authorList>
    </citation>
    <scope>NUCLEOTIDE SEQUENCE [LARGE SCALE GENOMIC DNA]</scope>
    <source>
        <strain evidence="2 3">ATCC 700006</strain>
    </source>
</reference>
<dbReference type="PANTHER" id="PTHR37309:SF1">
    <property type="entry name" value="SLR0284 PROTEIN"/>
    <property type="match status" value="1"/>
</dbReference>
<keyword evidence="3" id="KW-1185">Reference proteome</keyword>
<comment type="caution">
    <text evidence="2">The sequence shown here is derived from an EMBL/GenBank/DDBJ whole genome shotgun (WGS) entry which is preliminary data.</text>
</comment>
<keyword evidence="1" id="KW-0812">Transmembrane</keyword>